<gene>
    <name evidence="1" type="ORF">ALC57_07133</name>
</gene>
<reference evidence="1 2" key="1">
    <citation type="submission" date="2015-09" db="EMBL/GenBank/DDBJ databases">
        <title>Trachymyrmex cornetzi WGS genome.</title>
        <authorList>
            <person name="Nygaard S."/>
            <person name="Hu H."/>
            <person name="Boomsma J."/>
            <person name="Zhang G."/>
        </authorList>
    </citation>
    <scope>NUCLEOTIDE SEQUENCE [LARGE SCALE GENOMIC DNA]</scope>
    <source>
        <strain evidence="1">Tcor2-1</strain>
        <tissue evidence="1">Whole body</tissue>
    </source>
</reference>
<organism evidence="1 2">
    <name type="scientific">Trachymyrmex cornetzi</name>
    <dbReference type="NCBI Taxonomy" id="471704"/>
    <lineage>
        <taxon>Eukaryota</taxon>
        <taxon>Metazoa</taxon>
        <taxon>Ecdysozoa</taxon>
        <taxon>Arthropoda</taxon>
        <taxon>Hexapoda</taxon>
        <taxon>Insecta</taxon>
        <taxon>Pterygota</taxon>
        <taxon>Neoptera</taxon>
        <taxon>Endopterygota</taxon>
        <taxon>Hymenoptera</taxon>
        <taxon>Apocrita</taxon>
        <taxon>Aculeata</taxon>
        <taxon>Formicoidea</taxon>
        <taxon>Formicidae</taxon>
        <taxon>Myrmicinae</taxon>
        <taxon>Trachymyrmex</taxon>
    </lineage>
</organism>
<keyword evidence="2" id="KW-1185">Reference proteome</keyword>
<sequence>YSAIDFRTSFKAEQSTKASNGRKDLRRITSIPHRMARAEEESGKGLYMRTCCVRFVSNKQFSDRAK</sequence>
<name>A0A151J881_9HYME</name>
<dbReference type="EMBL" id="KQ979602">
    <property type="protein sequence ID" value="KYN20534.1"/>
    <property type="molecule type" value="Genomic_DNA"/>
</dbReference>
<dbReference type="Proteomes" id="UP000078492">
    <property type="component" value="Unassembled WGS sequence"/>
</dbReference>
<protein>
    <submittedName>
        <fullName evidence="1">Uncharacterized protein</fullName>
    </submittedName>
</protein>
<evidence type="ECO:0000313" key="2">
    <source>
        <dbReference type="Proteomes" id="UP000078492"/>
    </source>
</evidence>
<feature type="non-terminal residue" evidence="1">
    <location>
        <position position="1"/>
    </location>
</feature>
<accession>A0A151J881</accession>
<evidence type="ECO:0000313" key="1">
    <source>
        <dbReference type="EMBL" id="KYN20534.1"/>
    </source>
</evidence>
<dbReference type="AlphaFoldDB" id="A0A151J881"/>
<proteinExistence type="predicted"/>